<evidence type="ECO:0000313" key="2">
    <source>
        <dbReference type="EMBL" id="KAG7566460.1"/>
    </source>
</evidence>
<name>A0A8T2A2B3_ARASU</name>
<dbReference type="Pfam" id="PF01535">
    <property type="entry name" value="PPR"/>
    <property type="match status" value="1"/>
</dbReference>
<dbReference type="Proteomes" id="UP000694251">
    <property type="component" value="Chromosome 10"/>
</dbReference>
<protein>
    <submittedName>
        <fullName evidence="2">Pentatricopeptide repeat</fullName>
    </submittedName>
</protein>
<dbReference type="PANTHER" id="PTHR47926">
    <property type="entry name" value="PENTATRICOPEPTIDE REPEAT-CONTAINING PROTEIN"/>
    <property type="match status" value="1"/>
</dbReference>
<dbReference type="Pfam" id="PF12854">
    <property type="entry name" value="PPR_1"/>
    <property type="match status" value="1"/>
</dbReference>
<gene>
    <name evidence="2" type="ORF">ISN44_As10g030190</name>
</gene>
<comment type="caution">
    <text evidence="2">The sequence shown here is derived from an EMBL/GenBank/DDBJ whole genome shotgun (WGS) entry which is preliminary data.</text>
</comment>
<dbReference type="AlphaFoldDB" id="A0A8T2A2B3"/>
<dbReference type="OrthoDB" id="1706218at2759"/>
<dbReference type="InterPro" id="IPR002885">
    <property type="entry name" value="PPR_rpt"/>
</dbReference>
<dbReference type="GO" id="GO:0003723">
    <property type="term" value="F:RNA binding"/>
    <property type="evidence" value="ECO:0007669"/>
    <property type="project" value="InterPro"/>
</dbReference>
<dbReference type="GO" id="GO:0009451">
    <property type="term" value="P:RNA modification"/>
    <property type="evidence" value="ECO:0007669"/>
    <property type="project" value="InterPro"/>
</dbReference>
<dbReference type="NCBIfam" id="TIGR00756">
    <property type="entry name" value="PPR"/>
    <property type="match status" value="1"/>
</dbReference>
<organism evidence="2 3">
    <name type="scientific">Arabidopsis suecica</name>
    <name type="common">Swedish thale-cress</name>
    <name type="synonym">Cardaminopsis suecica</name>
    <dbReference type="NCBI Taxonomy" id="45249"/>
    <lineage>
        <taxon>Eukaryota</taxon>
        <taxon>Viridiplantae</taxon>
        <taxon>Streptophyta</taxon>
        <taxon>Embryophyta</taxon>
        <taxon>Tracheophyta</taxon>
        <taxon>Spermatophyta</taxon>
        <taxon>Magnoliopsida</taxon>
        <taxon>eudicotyledons</taxon>
        <taxon>Gunneridae</taxon>
        <taxon>Pentapetalae</taxon>
        <taxon>rosids</taxon>
        <taxon>malvids</taxon>
        <taxon>Brassicales</taxon>
        <taxon>Brassicaceae</taxon>
        <taxon>Camelineae</taxon>
        <taxon>Arabidopsis</taxon>
    </lineage>
</organism>
<dbReference type="PROSITE" id="PS51375">
    <property type="entry name" value="PPR"/>
    <property type="match status" value="1"/>
</dbReference>
<keyword evidence="3" id="KW-1185">Reference proteome</keyword>
<evidence type="ECO:0000313" key="3">
    <source>
        <dbReference type="Proteomes" id="UP000694251"/>
    </source>
</evidence>
<accession>A0A8T2A2B3</accession>
<feature type="repeat" description="PPR" evidence="1">
    <location>
        <begin position="9"/>
        <end position="44"/>
    </location>
</feature>
<dbReference type="EMBL" id="JAEFBJ010000010">
    <property type="protein sequence ID" value="KAG7566460.1"/>
    <property type="molecule type" value="Genomic_DNA"/>
</dbReference>
<sequence length="195" mass="21527">MLEMGLKPDEITFSALLCNCCHSGLLDKGQEIFERMKTEFGIEPQTEHYVYMVKLMGMAGKLEEAFEFLLEIIHESSEPGSLPNGMVVANDVDYKRSNLLIPQTKRTCTTNLMVANNEGQHFPSCNTKRTLSVASEINPQKPIALTSLLQPRDTSSSSELLIATVVSTMALHSKEPSTDTMLTGFPCLLNTPSLL</sequence>
<dbReference type="InterPro" id="IPR046960">
    <property type="entry name" value="PPR_At4g14850-like_plant"/>
</dbReference>
<evidence type="ECO:0000256" key="1">
    <source>
        <dbReference type="PROSITE-ProRule" id="PRU00708"/>
    </source>
</evidence>
<dbReference type="PANTHER" id="PTHR47926:SF347">
    <property type="entry name" value="PENTATRICOPEPTIDE REPEAT-CONTAINING PROTEIN"/>
    <property type="match status" value="1"/>
</dbReference>
<proteinExistence type="predicted"/>
<reference evidence="2 3" key="1">
    <citation type="submission" date="2020-12" db="EMBL/GenBank/DDBJ databases">
        <title>Concerted genomic and epigenomic changes stabilize Arabidopsis allopolyploids.</title>
        <authorList>
            <person name="Chen Z."/>
        </authorList>
    </citation>
    <scope>NUCLEOTIDE SEQUENCE [LARGE SCALE GENOMIC DNA]</scope>
    <source>
        <strain evidence="2">As9502</strain>
        <tissue evidence="2">Leaf</tissue>
    </source>
</reference>